<sequence>MTTPPAAGPAAPGDAITRDMVEAARHGASRALRSDGACDIEDAAADALARLAALGGLPKRIERPAAFAAACGRNAAIDGRRRALRDRALRVRLTAAPRALSTREAMGLPPGWHPQEVRPQARDALAARRMLRRSPSPSLRSAAKALALLLGGAPLPDHGGDADRRRFDRGVARLARLMRGRP</sequence>
<evidence type="ECO:0000313" key="1">
    <source>
        <dbReference type="EMBL" id="GAA0598212.1"/>
    </source>
</evidence>
<reference evidence="1 2" key="1">
    <citation type="journal article" date="2019" name="Int. J. Syst. Evol. Microbiol.">
        <title>The Global Catalogue of Microorganisms (GCM) 10K type strain sequencing project: providing services to taxonomists for standard genome sequencing and annotation.</title>
        <authorList>
            <consortium name="The Broad Institute Genomics Platform"/>
            <consortium name="The Broad Institute Genome Sequencing Center for Infectious Disease"/>
            <person name="Wu L."/>
            <person name="Ma J."/>
        </authorList>
    </citation>
    <scope>NUCLEOTIDE SEQUENCE [LARGE SCALE GENOMIC DNA]</scope>
    <source>
        <strain evidence="1 2">JCM 9933</strain>
    </source>
</reference>
<protein>
    <submittedName>
        <fullName evidence="1">Uncharacterized protein</fullName>
    </submittedName>
</protein>
<name>A0ABN1FUR4_9PROT</name>
<dbReference type="EMBL" id="BAAAFZ010000066">
    <property type="protein sequence ID" value="GAA0598212.1"/>
    <property type="molecule type" value="Genomic_DNA"/>
</dbReference>
<evidence type="ECO:0000313" key="2">
    <source>
        <dbReference type="Proteomes" id="UP001501588"/>
    </source>
</evidence>
<keyword evidence="2" id="KW-1185">Reference proteome</keyword>
<dbReference type="RefSeq" id="WP_343897221.1">
    <property type="nucleotide sequence ID" value="NZ_BAAAFZ010000066.1"/>
</dbReference>
<gene>
    <name evidence="1" type="ORF">GCM10009416_40510</name>
</gene>
<accession>A0ABN1FUR4</accession>
<proteinExistence type="predicted"/>
<dbReference type="Proteomes" id="UP001501588">
    <property type="component" value="Unassembled WGS sequence"/>
</dbReference>
<comment type="caution">
    <text evidence="1">The sequence shown here is derived from an EMBL/GenBank/DDBJ whole genome shotgun (WGS) entry which is preliminary data.</text>
</comment>
<organism evidence="1 2">
    <name type="scientific">Craurococcus roseus</name>
    <dbReference type="NCBI Taxonomy" id="77585"/>
    <lineage>
        <taxon>Bacteria</taxon>
        <taxon>Pseudomonadati</taxon>
        <taxon>Pseudomonadota</taxon>
        <taxon>Alphaproteobacteria</taxon>
        <taxon>Acetobacterales</taxon>
        <taxon>Acetobacteraceae</taxon>
        <taxon>Craurococcus</taxon>
    </lineage>
</organism>